<dbReference type="CDD" id="cd02948">
    <property type="entry name" value="TRX_NDPK"/>
    <property type="match status" value="1"/>
</dbReference>
<comment type="caution">
    <text evidence="1">Lacks conserved residue(s) required for the propagation of feature annotation.</text>
</comment>
<evidence type="ECO:0000259" key="4">
    <source>
        <dbReference type="PROSITE" id="PS51352"/>
    </source>
</evidence>
<dbReference type="InterPro" id="IPR001564">
    <property type="entry name" value="Nucleoside_diP_kinase"/>
</dbReference>
<proteinExistence type="inferred from homology"/>
<keyword evidence="6" id="KW-1185">Reference proteome</keyword>
<dbReference type="SMART" id="SM00562">
    <property type="entry name" value="NDK"/>
    <property type="match status" value="3"/>
</dbReference>
<protein>
    <submittedName>
        <fullName evidence="5">Thioredoxin domain-containing protein 3 homolog</fullName>
    </submittedName>
</protein>
<evidence type="ECO:0000256" key="3">
    <source>
        <dbReference type="SAM" id="MobiDB-lite"/>
    </source>
</evidence>
<evidence type="ECO:0000256" key="1">
    <source>
        <dbReference type="PROSITE-ProRule" id="PRU00706"/>
    </source>
</evidence>
<dbReference type="Pfam" id="PF00334">
    <property type="entry name" value="NDK"/>
    <property type="match status" value="2"/>
</dbReference>
<dbReference type="GO" id="GO:0006183">
    <property type="term" value="P:GTP biosynthetic process"/>
    <property type="evidence" value="ECO:0007669"/>
    <property type="project" value="InterPro"/>
</dbReference>
<dbReference type="EMBL" id="CASHTH010000212">
    <property type="protein sequence ID" value="CAI7994441.1"/>
    <property type="molecule type" value="Genomic_DNA"/>
</dbReference>
<dbReference type="Gene3D" id="3.30.70.141">
    <property type="entry name" value="Nucleoside diphosphate kinase-like domain"/>
    <property type="match status" value="3"/>
</dbReference>
<dbReference type="InterPro" id="IPR017937">
    <property type="entry name" value="Thioredoxin_CS"/>
</dbReference>
<dbReference type="InterPro" id="IPR036249">
    <property type="entry name" value="Thioredoxin-like_sf"/>
</dbReference>
<dbReference type="InterPro" id="IPR036850">
    <property type="entry name" value="NDK-like_dom_sf"/>
</dbReference>
<dbReference type="PROSITE" id="PS51352">
    <property type="entry name" value="THIOREDOXIN_2"/>
    <property type="match status" value="1"/>
</dbReference>
<dbReference type="PANTHER" id="PTHR46135:SF3">
    <property type="entry name" value="NME_NM23 FAMILY MEMBER 8"/>
    <property type="match status" value="1"/>
</dbReference>
<dbReference type="GO" id="GO:0004550">
    <property type="term" value="F:nucleoside diphosphate kinase activity"/>
    <property type="evidence" value="ECO:0007669"/>
    <property type="project" value="InterPro"/>
</dbReference>
<comment type="caution">
    <text evidence="5">The sequence shown here is derived from an EMBL/GenBank/DDBJ whole genome shotgun (WGS) entry which is preliminary data.</text>
</comment>
<dbReference type="InterPro" id="IPR051766">
    <property type="entry name" value="TXND_domain-containing"/>
</dbReference>
<accession>A0AA35QW20</accession>
<dbReference type="SUPFAM" id="SSF54919">
    <property type="entry name" value="Nucleoside diphosphate kinase, NDK"/>
    <property type="match status" value="3"/>
</dbReference>
<dbReference type="Gene3D" id="3.40.30.10">
    <property type="entry name" value="Glutaredoxin"/>
    <property type="match status" value="1"/>
</dbReference>
<feature type="compositionally biased region" description="Acidic residues" evidence="3">
    <location>
        <begin position="580"/>
        <end position="589"/>
    </location>
</feature>
<feature type="region of interest" description="Disordered" evidence="3">
    <location>
        <begin position="580"/>
        <end position="604"/>
    </location>
</feature>
<name>A0AA35QW20_GEOBA</name>
<dbReference type="GO" id="GO:0006228">
    <property type="term" value="P:UTP biosynthetic process"/>
    <property type="evidence" value="ECO:0007669"/>
    <property type="project" value="InterPro"/>
</dbReference>
<dbReference type="PROSITE" id="PS00194">
    <property type="entry name" value="THIOREDOXIN_1"/>
    <property type="match status" value="1"/>
</dbReference>
<dbReference type="GO" id="GO:0006241">
    <property type="term" value="P:CTP biosynthetic process"/>
    <property type="evidence" value="ECO:0007669"/>
    <property type="project" value="InterPro"/>
</dbReference>
<feature type="domain" description="Thioredoxin" evidence="4">
    <location>
        <begin position="1"/>
        <end position="141"/>
    </location>
</feature>
<dbReference type="Pfam" id="PF00085">
    <property type="entry name" value="Thioredoxin"/>
    <property type="match status" value="1"/>
</dbReference>
<dbReference type="PROSITE" id="PS51374">
    <property type="entry name" value="NDPK_LIKE"/>
    <property type="match status" value="3"/>
</dbReference>
<dbReference type="InterPro" id="IPR034907">
    <property type="entry name" value="NDK-like_dom"/>
</dbReference>
<gene>
    <name evidence="5" type="ORF">GBAR_LOCUS1447</name>
</gene>
<evidence type="ECO:0000313" key="5">
    <source>
        <dbReference type="EMBL" id="CAI7994441.1"/>
    </source>
</evidence>
<reference evidence="5" key="1">
    <citation type="submission" date="2023-03" db="EMBL/GenBank/DDBJ databases">
        <authorList>
            <person name="Steffen K."/>
            <person name="Cardenas P."/>
        </authorList>
    </citation>
    <scope>NUCLEOTIDE SEQUENCE</scope>
</reference>
<dbReference type="PRINTS" id="PR01243">
    <property type="entry name" value="NUCDPKINASE"/>
</dbReference>
<evidence type="ECO:0000256" key="2">
    <source>
        <dbReference type="RuleBase" id="RU004011"/>
    </source>
</evidence>
<dbReference type="SUPFAM" id="SSF52833">
    <property type="entry name" value="Thioredoxin-like"/>
    <property type="match status" value="1"/>
</dbReference>
<dbReference type="AlphaFoldDB" id="A0AA35QW20"/>
<dbReference type="PANTHER" id="PTHR46135">
    <property type="entry name" value="NME/NM23 FAMILY MEMBER 8"/>
    <property type="match status" value="1"/>
</dbReference>
<comment type="similarity">
    <text evidence="1 2">Belongs to the NDK family.</text>
</comment>
<dbReference type="Proteomes" id="UP001174909">
    <property type="component" value="Unassembled WGS sequence"/>
</dbReference>
<dbReference type="CDD" id="cd04416">
    <property type="entry name" value="NDPk_TX"/>
    <property type="match status" value="3"/>
</dbReference>
<organism evidence="5 6">
    <name type="scientific">Geodia barretti</name>
    <name type="common">Barrett's horny sponge</name>
    <dbReference type="NCBI Taxonomy" id="519541"/>
    <lineage>
        <taxon>Eukaryota</taxon>
        <taxon>Metazoa</taxon>
        <taxon>Porifera</taxon>
        <taxon>Demospongiae</taxon>
        <taxon>Heteroscleromorpha</taxon>
        <taxon>Tetractinellida</taxon>
        <taxon>Astrophorina</taxon>
        <taxon>Geodiidae</taxon>
        <taxon>Geodia</taxon>
    </lineage>
</organism>
<sequence length="604" mass="67143">MPPKKQIQLQVEIRTQEEWSSFLGLSGLEVVDVYSEWCGPCKAVLSLFRRIKNELGDDLLRFAVAKSDTIDSLEPYRHQSQPTFLFFAGGRLVSVVRGALGPLLDKTIREQLSHEHQVLEGKAERITFEDEGLNAEEPVLEEDVPPEPEPEPEIVPTKKEVTLMIIKPDAVKAGKVDEIIEQLKEQGLDVLAAEERQLSKEEAAEFYKQHEGTDYFEELLEFMSSGPCTTVVVTRGETGEGVVEEVRQLMGPADVDLAKENSPESLRAKFGTSARENAVHGSDSHETAARELAFFFPRLKIPWVPGTAPPIQRTLALIRPDCLAKHRDEMLEKVQEAGFEIAMQKELTLTREQAAEFYKEHEGKEYFESLCNTMSSGPMLALCLAREDAVSGWRDKLGPTELQEAKETQPECLRSMFSEEDAAHNPLHGSATLEEAEKELQYFFPKEKTLAIIKPNAIDSRVAIIEKIKEAGFNISLSKETTLTKEMAEQLYSEHKGKDFFEDLTGLMSNGPSLFMVLSREDAVSGWRALMGPLDPEEAKKENPNSIRALFGESMLANAVHGSSTAEKAQKVIQTFIGEVPEEEEEGGEGGEGATENGADGEDT</sequence>
<evidence type="ECO:0000313" key="6">
    <source>
        <dbReference type="Proteomes" id="UP001174909"/>
    </source>
</evidence>
<dbReference type="InterPro" id="IPR013766">
    <property type="entry name" value="Thioredoxin_domain"/>
</dbReference>